<feature type="transmembrane region" description="Helical" evidence="1">
    <location>
        <begin position="12"/>
        <end position="36"/>
    </location>
</feature>
<feature type="transmembrane region" description="Helical" evidence="1">
    <location>
        <begin position="145"/>
        <end position="170"/>
    </location>
</feature>
<evidence type="ECO:0008006" key="4">
    <source>
        <dbReference type="Google" id="ProtNLM"/>
    </source>
</evidence>
<dbReference type="Proteomes" id="UP000249340">
    <property type="component" value="Chromosome"/>
</dbReference>
<dbReference type="EMBL" id="CP031264">
    <property type="protein sequence ID" value="AXI79756.1"/>
    <property type="molecule type" value="Genomic_DNA"/>
</dbReference>
<evidence type="ECO:0000313" key="3">
    <source>
        <dbReference type="Proteomes" id="UP000249340"/>
    </source>
</evidence>
<dbReference type="RefSeq" id="WP_111492015.1">
    <property type="nucleotide sequence ID" value="NZ_CP031264.1"/>
</dbReference>
<dbReference type="OrthoDB" id="3854094at2"/>
<evidence type="ECO:0000313" key="2">
    <source>
        <dbReference type="EMBL" id="AXI79756.1"/>
    </source>
</evidence>
<feature type="transmembrane region" description="Helical" evidence="1">
    <location>
        <begin position="99"/>
        <end position="125"/>
    </location>
</feature>
<keyword evidence="1" id="KW-0472">Membrane</keyword>
<protein>
    <recommendedName>
        <fullName evidence="4">ABC transporter permease</fullName>
    </recommendedName>
</protein>
<keyword evidence="1" id="KW-0812">Transmembrane</keyword>
<proteinExistence type="predicted"/>
<dbReference type="KEGG" id="stri:C7M71_022480"/>
<accession>A0A345T1A1</accession>
<name>A0A345T1A1_9ACTN</name>
<feature type="transmembrane region" description="Helical" evidence="1">
    <location>
        <begin position="56"/>
        <end position="78"/>
    </location>
</feature>
<feature type="transmembrane region" description="Helical" evidence="1">
    <location>
        <begin position="177"/>
        <end position="198"/>
    </location>
</feature>
<sequence>MRTLAYEARRLAGVRSTWIVLLATLAGAAVFTALTYRQDPSAALSAEQAARRITAVPSMLPLPFAAFGAGVLGTLCYVHELRYPALRTSLVVTGRRLRLLGAKLLVIGGVAVALVAATALVDAVVLHFAAPGGLGWSGLSHTQRLPLALLCSTVLAVAAGWVALLVCGLLRSTAAGLLALSAVGMLPAAVQPAVAALLRRAGAGHGPFGAASVASLAVLVSCVVLLLIVLVAVQSRRRTV</sequence>
<gene>
    <name evidence="2" type="ORF">C7M71_022480</name>
</gene>
<organism evidence="2 3">
    <name type="scientific">Peterkaempfera bronchialis</name>
    <dbReference type="NCBI Taxonomy" id="2126346"/>
    <lineage>
        <taxon>Bacteria</taxon>
        <taxon>Bacillati</taxon>
        <taxon>Actinomycetota</taxon>
        <taxon>Actinomycetes</taxon>
        <taxon>Kitasatosporales</taxon>
        <taxon>Streptomycetaceae</taxon>
        <taxon>Peterkaempfera</taxon>
    </lineage>
</organism>
<keyword evidence="1" id="KW-1133">Transmembrane helix</keyword>
<reference evidence="3" key="1">
    <citation type="submission" date="2018-07" db="EMBL/GenBank/DDBJ databases">
        <title>Streptacidiphilus bronchialis DSM 106435 chromosome.</title>
        <authorList>
            <person name="Batra D."/>
            <person name="Gulvik C.A."/>
        </authorList>
    </citation>
    <scope>NUCLEOTIDE SEQUENCE [LARGE SCALE GENOMIC DNA]</scope>
    <source>
        <strain evidence="3">DSM 106435</strain>
    </source>
</reference>
<keyword evidence="3" id="KW-1185">Reference proteome</keyword>
<dbReference type="AlphaFoldDB" id="A0A345T1A1"/>
<evidence type="ECO:0000256" key="1">
    <source>
        <dbReference type="SAM" id="Phobius"/>
    </source>
</evidence>
<feature type="transmembrane region" description="Helical" evidence="1">
    <location>
        <begin position="210"/>
        <end position="233"/>
    </location>
</feature>